<dbReference type="GO" id="GO:0006874">
    <property type="term" value="P:intracellular calcium ion homeostasis"/>
    <property type="evidence" value="ECO:0007669"/>
    <property type="project" value="TreeGrafter"/>
</dbReference>
<feature type="transmembrane region" description="Helical" evidence="5">
    <location>
        <begin position="129"/>
        <end position="150"/>
    </location>
</feature>
<evidence type="ECO:0000256" key="4">
    <source>
        <dbReference type="ARBA" id="ARBA00023136"/>
    </source>
</evidence>
<accession>A0A2P6MLA7</accession>
<evidence type="ECO:0000256" key="5">
    <source>
        <dbReference type="SAM" id="Phobius"/>
    </source>
</evidence>
<evidence type="ECO:0000256" key="3">
    <source>
        <dbReference type="ARBA" id="ARBA00022989"/>
    </source>
</evidence>
<evidence type="ECO:0000256" key="1">
    <source>
        <dbReference type="ARBA" id="ARBA00004141"/>
    </source>
</evidence>
<sequence length="319" mass="33096">MSYLLLAVGFVLLIKGADYFVRGASSIAAGLRVSPLLIGLTVVAFGTSAPEATVSISAALEGNAGVAVGNAVGSNIFNIALILGVTALVSPLLVQSETVKKEIPFTFLAGAALLVMVGDRFLQQTEETVITRGDGLLLLLFFSVFLYYVIETARKGRAEQGVPDAGPPPEGPLWKQSLLTIGGLAAVVIGGDIVVRNAVVIALDLGMSETLVGLTIVAAGTSLPELITSLTAALKKEADIAVGNIVGSNIFNIFFVLGAAGTIAPLVTSPQIAVDIIFMLVITALLLVFASTGLRIGRREGAVLALAYLLYMIYIIIRN</sequence>
<dbReference type="RefSeq" id="WP_105957439.1">
    <property type="nucleotide sequence ID" value="NZ_PVNS01000001.1"/>
</dbReference>
<feature type="transmembrane region" description="Helical" evidence="5">
    <location>
        <begin position="178"/>
        <end position="199"/>
    </location>
</feature>
<dbReference type="InterPro" id="IPR004481">
    <property type="entry name" value="K/Na/Ca-exchanger"/>
</dbReference>
<feature type="transmembrane region" description="Helical" evidence="5">
    <location>
        <begin position="105"/>
        <end position="123"/>
    </location>
</feature>
<keyword evidence="2 5" id="KW-0812">Transmembrane</keyword>
<dbReference type="OrthoDB" id="9794225at2"/>
<gene>
    <name evidence="7" type="ORF">C6I21_00355</name>
</gene>
<evidence type="ECO:0000259" key="6">
    <source>
        <dbReference type="Pfam" id="PF01699"/>
    </source>
</evidence>
<evidence type="ECO:0000313" key="7">
    <source>
        <dbReference type="EMBL" id="PRO67053.1"/>
    </source>
</evidence>
<dbReference type="GO" id="GO:0005262">
    <property type="term" value="F:calcium channel activity"/>
    <property type="evidence" value="ECO:0007669"/>
    <property type="project" value="TreeGrafter"/>
</dbReference>
<dbReference type="InterPro" id="IPR044880">
    <property type="entry name" value="NCX_ion-bd_dom_sf"/>
</dbReference>
<dbReference type="GO" id="GO:0008273">
    <property type="term" value="F:calcium, potassium:sodium antiporter activity"/>
    <property type="evidence" value="ECO:0007669"/>
    <property type="project" value="TreeGrafter"/>
</dbReference>
<dbReference type="GO" id="GO:0005886">
    <property type="term" value="C:plasma membrane"/>
    <property type="evidence" value="ECO:0007669"/>
    <property type="project" value="TreeGrafter"/>
</dbReference>
<evidence type="ECO:0000256" key="2">
    <source>
        <dbReference type="ARBA" id="ARBA00022692"/>
    </source>
</evidence>
<feature type="transmembrane region" description="Helical" evidence="5">
    <location>
        <begin position="246"/>
        <end position="266"/>
    </location>
</feature>
<dbReference type="AlphaFoldDB" id="A0A2P6MLA7"/>
<feature type="transmembrane region" description="Helical" evidence="5">
    <location>
        <begin position="272"/>
        <end position="294"/>
    </location>
</feature>
<feature type="domain" description="Sodium/calcium exchanger membrane region" evidence="6">
    <location>
        <begin position="178"/>
        <end position="316"/>
    </location>
</feature>
<protein>
    <submittedName>
        <fullName evidence="7">Sodium:proton exchanger</fullName>
    </submittedName>
</protein>
<keyword evidence="3 5" id="KW-1133">Transmembrane helix</keyword>
<dbReference type="Pfam" id="PF01699">
    <property type="entry name" value="Na_Ca_ex"/>
    <property type="match status" value="2"/>
</dbReference>
<name>A0A2P6MLA7_ALKUR</name>
<dbReference type="Proteomes" id="UP000243650">
    <property type="component" value="Unassembled WGS sequence"/>
</dbReference>
<comment type="subcellular location">
    <subcellularLocation>
        <location evidence="1">Membrane</location>
        <topology evidence="1">Multi-pass membrane protein</topology>
    </subcellularLocation>
</comment>
<keyword evidence="4 5" id="KW-0472">Membrane</keyword>
<reference evidence="7 8" key="1">
    <citation type="submission" date="2018-03" db="EMBL/GenBank/DDBJ databases">
        <title>Bacillus urumqiensis sp. nov., a moderately haloalkaliphilic bacterium isolated from a salt lake.</title>
        <authorList>
            <person name="Zhao B."/>
            <person name="Liao Z."/>
        </authorList>
    </citation>
    <scope>NUCLEOTIDE SEQUENCE [LARGE SCALE GENOMIC DNA]</scope>
    <source>
        <strain evidence="7 8">BZ-SZ-XJ18</strain>
    </source>
</reference>
<dbReference type="PANTHER" id="PTHR10846:SF8">
    <property type="entry name" value="INNER MEMBRANE PROTEIN YRBG"/>
    <property type="match status" value="1"/>
</dbReference>
<comment type="caution">
    <text evidence="7">The sequence shown here is derived from an EMBL/GenBank/DDBJ whole genome shotgun (WGS) entry which is preliminary data.</text>
</comment>
<feature type="transmembrane region" description="Helical" evidence="5">
    <location>
        <begin position="76"/>
        <end position="93"/>
    </location>
</feature>
<proteinExistence type="predicted"/>
<organism evidence="7 8">
    <name type="scientific">Alkalicoccus urumqiensis</name>
    <name type="common">Bacillus urumqiensis</name>
    <dbReference type="NCBI Taxonomy" id="1548213"/>
    <lineage>
        <taxon>Bacteria</taxon>
        <taxon>Bacillati</taxon>
        <taxon>Bacillota</taxon>
        <taxon>Bacilli</taxon>
        <taxon>Bacillales</taxon>
        <taxon>Bacillaceae</taxon>
        <taxon>Alkalicoccus</taxon>
    </lineage>
</organism>
<dbReference type="PANTHER" id="PTHR10846">
    <property type="entry name" value="SODIUM/POTASSIUM/CALCIUM EXCHANGER"/>
    <property type="match status" value="1"/>
</dbReference>
<dbReference type="EMBL" id="PVNS01000001">
    <property type="protein sequence ID" value="PRO67053.1"/>
    <property type="molecule type" value="Genomic_DNA"/>
</dbReference>
<dbReference type="InterPro" id="IPR004837">
    <property type="entry name" value="NaCa_Exmemb"/>
</dbReference>
<dbReference type="NCBIfam" id="TIGR00367">
    <property type="entry name" value="calcium/sodium antiporter"/>
    <property type="match status" value="1"/>
</dbReference>
<evidence type="ECO:0000313" key="8">
    <source>
        <dbReference type="Proteomes" id="UP000243650"/>
    </source>
</evidence>
<keyword evidence="8" id="KW-1185">Reference proteome</keyword>
<dbReference type="Gene3D" id="1.20.1420.30">
    <property type="entry name" value="NCX, central ion-binding region"/>
    <property type="match status" value="1"/>
</dbReference>
<feature type="transmembrane region" description="Helical" evidence="5">
    <location>
        <begin position="301"/>
        <end position="317"/>
    </location>
</feature>
<feature type="domain" description="Sodium/calcium exchanger membrane region" evidence="6">
    <location>
        <begin position="2"/>
        <end position="150"/>
    </location>
</feature>